<keyword evidence="3" id="KW-1185">Reference proteome</keyword>
<evidence type="ECO:0000313" key="3">
    <source>
        <dbReference type="Proteomes" id="UP001217089"/>
    </source>
</evidence>
<reference evidence="2 3" key="1">
    <citation type="submission" date="2022-12" db="EMBL/GenBank/DDBJ databases">
        <title>Chromosome-level genome of Tegillarca granosa.</title>
        <authorList>
            <person name="Kim J."/>
        </authorList>
    </citation>
    <scope>NUCLEOTIDE SEQUENCE [LARGE SCALE GENOMIC DNA]</scope>
    <source>
        <strain evidence="2">Teg-2019</strain>
        <tissue evidence="2">Adductor muscle</tissue>
    </source>
</reference>
<evidence type="ECO:0000256" key="1">
    <source>
        <dbReference type="SAM" id="MobiDB-lite"/>
    </source>
</evidence>
<gene>
    <name evidence="2" type="ORF">KUTeg_020270</name>
</gene>
<name>A0ABQ9E7D5_TEGGR</name>
<organism evidence="2 3">
    <name type="scientific">Tegillarca granosa</name>
    <name type="common">Malaysian cockle</name>
    <name type="synonym">Anadara granosa</name>
    <dbReference type="NCBI Taxonomy" id="220873"/>
    <lineage>
        <taxon>Eukaryota</taxon>
        <taxon>Metazoa</taxon>
        <taxon>Spiralia</taxon>
        <taxon>Lophotrochozoa</taxon>
        <taxon>Mollusca</taxon>
        <taxon>Bivalvia</taxon>
        <taxon>Autobranchia</taxon>
        <taxon>Pteriomorphia</taxon>
        <taxon>Arcoida</taxon>
        <taxon>Arcoidea</taxon>
        <taxon>Arcidae</taxon>
        <taxon>Tegillarca</taxon>
    </lineage>
</organism>
<feature type="compositionally biased region" description="Low complexity" evidence="1">
    <location>
        <begin position="243"/>
        <end position="257"/>
    </location>
</feature>
<accession>A0ABQ9E7D5</accession>
<dbReference type="EMBL" id="JARBDR010000918">
    <property type="protein sequence ID" value="KAJ8301283.1"/>
    <property type="molecule type" value="Genomic_DNA"/>
</dbReference>
<protein>
    <submittedName>
        <fullName evidence="2">Uncharacterized protein</fullName>
    </submittedName>
</protein>
<dbReference type="Proteomes" id="UP001217089">
    <property type="component" value="Unassembled WGS sequence"/>
</dbReference>
<sequence length="336" mass="37803">MVVVQENVYSKQRFGVLPPIVPVMPLPMSTLAPVREGIVFPEPLVTHSIEESMDTSQEPQYVIPVQEKKIPSDLSQKVKIPSDLSQKVVKYKFLRVPSDSIVRNLSKKIPSDLSQKVLKYKFLRVPSDSIVRNLSKKIPSDLSQKVKVLSDLSQNFVSLKIWSGIFPKLKYFAQFFTQNFFSNLNFVCPVRKMIRTFVSDALQLKIPLNVGFKRIHKNMSGWNHIARYRPGKGSSKGSRMTSRIHSQSASRSNSQSIQSRENLLPNIKNSFIKLTCSTSGIMSALTITRFAISLRGREGSQDNIVFTVLYFCIHHLGGGGGGDFQLNVADMMSFSN</sequence>
<evidence type="ECO:0000313" key="2">
    <source>
        <dbReference type="EMBL" id="KAJ8301283.1"/>
    </source>
</evidence>
<feature type="region of interest" description="Disordered" evidence="1">
    <location>
        <begin position="228"/>
        <end position="257"/>
    </location>
</feature>
<comment type="caution">
    <text evidence="2">The sequence shown here is derived from an EMBL/GenBank/DDBJ whole genome shotgun (WGS) entry which is preliminary data.</text>
</comment>
<proteinExistence type="predicted"/>